<dbReference type="InterPro" id="IPR016708">
    <property type="entry name" value="Aspartoacylase"/>
</dbReference>
<dbReference type="Gene3D" id="2.20.25.160">
    <property type="match status" value="1"/>
</dbReference>
<feature type="binding site" evidence="14">
    <location>
        <position position="24"/>
    </location>
    <ligand>
        <name>Zn(2+)</name>
        <dbReference type="ChEBI" id="CHEBI:29105"/>
    </ligand>
</feature>
<protein>
    <recommendedName>
        <fullName evidence="10">Aspartoacylase</fullName>
        <ecNumber evidence="9">3.5.1.15</ecNumber>
    </recommendedName>
    <alternativeName>
        <fullName evidence="11">Aminoacylase-2</fullName>
    </alternativeName>
</protein>
<keyword evidence="8" id="KW-0539">Nucleus</keyword>
<dbReference type="GeneID" id="100404522"/>
<dbReference type="GO" id="GO:0005829">
    <property type="term" value="C:cytosol"/>
    <property type="evidence" value="ECO:0007669"/>
    <property type="project" value="TreeGrafter"/>
</dbReference>
<dbReference type="NCBIfam" id="NF002601">
    <property type="entry name" value="PRK02259.1"/>
    <property type="match status" value="1"/>
</dbReference>
<dbReference type="OMA" id="CEVIPYL"/>
<keyword evidence="6" id="KW-0378">Hydrolase</keyword>
<feature type="active site" description="Proton donor/acceptor" evidence="13">
    <location>
        <position position="179"/>
    </location>
</feature>
<evidence type="ECO:0000256" key="13">
    <source>
        <dbReference type="PIRSR" id="PIRSR018001-1"/>
    </source>
</evidence>
<feature type="binding site" evidence="14">
    <location>
        <position position="116"/>
    </location>
    <ligand>
        <name>Zn(2+)</name>
        <dbReference type="ChEBI" id="CHEBI:29105"/>
    </ligand>
</feature>
<dbReference type="KEGG" id="cjc:100404522"/>
<dbReference type="InterPro" id="IPR007036">
    <property type="entry name" value="Aste_AspA_hybrid_dom"/>
</dbReference>
<dbReference type="EC" id="3.5.1.15" evidence="9"/>
<feature type="domain" description="Succinylglutamate desuccinylase/Aspartoacylase catalytic" evidence="16">
    <location>
        <begin position="11"/>
        <end position="207"/>
    </location>
</feature>
<evidence type="ECO:0000313" key="17">
    <source>
        <dbReference type="Ensembl" id="ENSCJAP00000050003.3"/>
    </source>
</evidence>
<reference evidence="17" key="1">
    <citation type="submission" date="2009-03" db="EMBL/GenBank/DDBJ databases">
        <authorList>
            <person name="Warren W."/>
            <person name="Ye L."/>
            <person name="Minx P."/>
            <person name="Worley K."/>
            <person name="Gibbs R."/>
            <person name="Wilson R.K."/>
        </authorList>
    </citation>
    <scope>NUCLEOTIDE SEQUENCE [LARGE SCALE GENOMIC DNA]</scope>
</reference>
<dbReference type="PIRSF" id="PIRSF018001">
    <property type="entry name" value="Aspartoacylase"/>
    <property type="match status" value="1"/>
</dbReference>
<evidence type="ECO:0000256" key="1">
    <source>
        <dbReference type="ARBA" id="ARBA00004123"/>
    </source>
</evidence>
<dbReference type="Pfam" id="PF04952">
    <property type="entry name" value="AstE_AspA_hybrid"/>
    <property type="match status" value="1"/>
</dbReference>
<dbReference type="InterPro" id="IPR055438">
    <property type="entry name" value="AstE_AspA_cat"/>
</dbReference>
<dbReference type="Bgee" id="ENSCJAG00000033422">
    <property type="expression patterns" value="Expressed in kidney and 1 other cell type or tissue"/>
</dbReference>
<evidence type="ECO:0000256" key="6">
    <source>
        <dbReference type="ARBA" id="ARBA00022801"/>
    </source>
</evidence>
<dbReference type="Ensembl" id="ENSCJAT00000060009.3">
    <property type="protein sequence ID" value="ENSCJAP00000050003.3"/>
    <property type="gene ID" value="ENSCJAG00000073605.1"/>
</dbReference>
<accession>F7FS90</accession>
<dbReference type="InterPro" id="IPR050178">
    <property type="entry name" value="AspA/AstE_fam"/>
</dbReference>
<dbReference type="PANTHER" id="PTHR15162:SF9">
    <property type="entry name" value="ASPARTOACYLASE"/>
    <property type="match status" value="1"/>
</dbReference>
<keyword evidence="4" id="KW-0963">Cytoplasm</keyword>
<dbReference type="GO" id="GO:0019807">
    <property type="term" value="F:aspartoacylase activity"/>
    <property type="evidence" value="ECO:0007669"/>
    <property type="project" value="UniProtKB-EC"/>
</dbReference>
<comment type="similarity">
    <text evidence="3">Belongs to the AspA/AstE family. Aspartoacylase subfamily.</text>
</comment>
<dbReference type="GO" id="GO:0005634">
    <property type="term" value="C:nucleus"/>
    <property type="evidence" value="ECO:0007669"/>
    <property type="project" value="UniProtKB-SubCell"/>
</dbReference>
<keyword evidence="7 14" id="KW-0862">Zinc</keyword>
<reference evidence="17" key="2">
    <citation type="submission" date="2025-08" db="UniProtKB">
        <authorList>
            <consortium name="Ensembl"/>
        </authorList>
    </citation>
    <scope>IDENTIFICATION</scope>
</reference>
<evidence type="ECO:0000256" key="11">
    <source>
        <dbReference type="ARBA" id="ARBA00042829"/>
    </source>
</evidence>
<dbReference type="STRING" id="9483.ENSCJAP00000050003"/>
<dbReference type="GO" id="GO:0016788">
    <property type="term" value="F:hydrolase activity, acting on ester bonds"/>
    <property type="evidence" value="ECO:0007669"/>
    <property type="project" value="InterPro"/>
</dbReference>
<evidence type="ECO:0000313" key="18">
    <source>
        <dbReference type="Proteomes" id="UP000008225"/>
    </source>
</evidence>
<name>F7FS90_CALJA</name>
<evidence type="ECO:0000256" key="2">
    <source>
        <dbReference type="ARBA" id="ARBA00004496"/>
    </source>
</evidence>
<evidence type="ECO:0000256" key="4">
    <source>
        <dbReference type="ARBA" id="ARBA00022490"/>
    </source>
</evidence>
<dbReference type="eggNOG" id="ENOG502QRAK">
    <property type="taxonomic scope" value="Eukaryota"/>
</dbReference>
<dbReference type="InParanoid" id="F7FS90"/>
<keyword evidence="18" id="KW-1185">Reference proteome</keyword>
<evidence type="ECO:0000256" key="10">
    <source>
        <dbReference type="ARBA" id="ARBA00040105"/>
    </source>
</evidence>
<dbReference type="OrthoDB" id="8300214at2759"/>
<evidence type="ECO:0000256" key="12">
    <source>
        <dbReference type="ARBA" id="ARBA00043907"/>
    </source>
</evidence>
<feature type="domain" description="AstE/AspA barrel-sandwich hybrid" evidence="15">
    <location>
        <begin position="220"/>
        <end position="299"/>
    </location>
</feature>
<dbReference type="CDD" id="cd06909">
    <property type="entry name" value="M14_ASPA"/>
    <property type="match status" value="1"/>
</dbReference>
<evidence type="ECO:0000256" key="5">
    <source>
        <dbReference type="ARBA" id="ARBA00022723"/>
    </source>
</evidence>
<evidence type="ECO:0000259" key="16">
    <source>
        <dbReference type="Pfam" id="PF24827"/>
    </source>
</evidence>
<dbReference type="FunFam" id="3.40.630.10:FF:000025">
    <property type="entry name" value="aspartoacylase"/>
    <property type="match status" value="1"/>
</dbReference>
<dbReference type="FunFam" id="2.20.25.160:FF:000001">
    <property type="entry name" value="Aspartoacylase"/>
    <property type="match status" value="1"/>
</dbReference>
<dbReference type="HOGENOM" id="CLU_083292_0_0_1"/>
<evidence type="ECO:0000259" key="15">
    <source>
        <dbReference type="Pfam" id="PF04952"/>
    </source>
</evidence>
<reference evidence="17" key="3">
    <citation type="submission" date="2025-09" db="UniProtKB">
        <authorList>
            <consortium name="Ensembl"/>
        </authorList>
    </citation>
    <scope>IDENTIFICATION</scope>
</reference>
<dbReference type="HAMAP" id="MF_00704">
    <property type="entry name" value="Aspartoacylase"/>
    <property type="match status" value="1"/>
</dbReference>
<dbReference type="GeneTree" id="ENSGT00390000001189"/>
<comment type="cofactor">
    <cofactor evidence="14">
        <name>Zn(2+)</name>
        <dbReference type="ChEBI" id="CHEBI:29105"/>
    </cofactor>
    <text evidence="14">Binds 1 zinc ion per subunit.</text>
</comment>
<evidence type="ECO:0000256" key="8">
    <source>
        <dbReference type="ARBA" id="ARBA00023242"/>
    </source>
</evidence>
<organism evidence="17 18">
    <name type="scientific">Callithrix jacchus</name>
    <name type="common">White-tufted-ear marmoset</name>
    <name type="synonym">Simia Jacchus</name>
    <dbReference type="NCBI Taxonomy" id="9483"/>
    <lineage>
        <taxon>Eukaryota</taxon>
        <taxon>Metazoa</taxon>
        <taxon>Chordata</taxon>
        <taxon>Craniata</taxon>
        <taxon>Vertebrata</taxon>
        <taxon>Euteleostomi</taxon>
        <taxon>Mammalia</taxon>
        <taxon>Eutheria</taxon>
        <taxon>Euarchontoglires</taxon>
        <taxon>Primates</taxon>
        <taxon>Haplorrhini</taxon>
        <taxon>Platyrrhini</taxon>
        <taxon>Cebidae</taxon>
        <taxon>Callitrichinae</taxon>
        <taxon>Callithrix</taxon>
        <taxon>Callithrix</taxon>
    </lineage>
</organism>
<dbReference type="GO" id="GO:0046872">
    <property type="term" value="F:metal ion binding"/>
    <property type="evidence" value="ECO:0007669"/>
    <property type="project" value="UniProtKB-KW"/>
</dbReference>
<comment type="subcellular location">
    <subcellularLocation>
        <location evidence="2">Cytoplasm</location>
    </subcellularLocation>
    <subcellularLocation>
        <location evidence="1">Nucleus</location>
    </subcellularLocation>
</comment>
<evidence type="ECO:0000256" key="3">
    <source>
        <dbReference type="ARBA" id="ARBA00006173"/>
    </source>
</evidence>
<dbReference type="Proteomes" id="UP000008225">
    <property type="component" value="Chromosome 1"/>
</dbReference>
<dbReference type="Pfam" id="PF24827">
    <property type="entry name" value="AstE_AspA_cat"/>
    <property type="match status" value="1"/>
</dbReference>
<sequence length="314" mass="36105">MTSCHIAEEPIKKVAIFGGTHGNELTGVFRVKHWLKNGAEVQRTGLEVKSYITNPRAVKKCTRSLDCDLNHIFDLENLGKRKSEDLPYEVRRAQEINHLFVPKYSEDAYDIVFDLHNTTSNMGCTLILEDSRNDFLIQMFHYIKTSLAPLPCYVYLIEHPSLKYATTHSIAKYPVGNIEIGPQPQGILRADILDQMRKMIKHALDFIHHFNEGKEFPSCALEVYKIMEKVDYPRNENGEIAPIIHPNLQDQDWKPLHPGDPMFLTLDRKMIPLGRDCTMHPVFVNEATYYEKKEACAKTTKLTLHAESIRCSLH</sequence>
<dbReference type="AlphaFoldDB" id="F7FS90"/>
<dbReference type="RefSeq" id="XP_054094550.1">
    <property type="nucleotide sequence ID" value="XM_054238575.1"/>
</dbReference>
<dbReference type="PANTHER" id="PTHR15162">
    <property type="entry name" value="ASPARTOACYLASE"/>
    <property type="match status" value="1"/>
</dbReference>
<comment type="function">
    <text evidence="12">Catalyzes the deacetylation of N-acetylaspartic acid (NAA) to produce acetate and L-aspartate. NAA occurs in high concentration in brain and its hydrolysis NAA plays a significant part in the maintenance of intact white matter. In other tissues it acts as a scavenger of NAA from body fluids.</text>
</comment>
<keyword evidence="5 14" id="KW-0479">Metal-binding</keyword>
<feature type="binding site" evidence="14">
    <location>
        <position position="21"/>
    </location>
    <ligand>
        <name>Zn(2+)</name>
        <dbReference type="ChEBI" id="CHEBI:29105"/>
    </ligand>
</feature>
<evidence type="ECO:0000256" key="7">
    <source>
        <dbReference type="ARBA" id="ARBA00022833"/>
    </source>
</evidence>
<proteinExistence type="inferred from homology"/>
<evidence type="ECO:0000256" key="9">
    <source>
        <dbReference type="ARBA" id="ARBA00039016"/>
    </source>
</evidence>
<dbReference type="Gene3D" id="3.40.630.10">
    <property type="entry name" value="Zn peptidases"/>
    <property type="match status" value="1"/>
</dbReference>
<gene>
    <name evidence="17" type="primary">LOC100404522</name>
</gene>
<evidence type="ECO:0000256" key="14">
    <source>
        <dbReference type="PIRSR" id="PIRSR018001-3"/>
    </source>
</evidence>
<dbReference type="SUPFAM" id="SSF53187">
    <property type="entry name" value="Zn-dependent exopeptidases"/>
    <property type="match status" value="1"/>
</dbReference>